<dbReference type="EMBL" id="ADAS02000020">
    <property type="protein sequence ID" value="OAV96435.1"/>
    <property type="molecule type" value="Genomic_DNA"/>
</dbReference>
<dbReference type="EnsemblFungi" id="PTTG_04002-t43_1">
    <property type="protein sequence ID" value="PTTG_04002-t43_1-p1"/>
    <property type="gene ID" value="PTTG_04002"/>
</dbReference>
<organism evidence="2">
    <name type="scientific">Puccinia triticina (isolate 1-1 / race 1 (BBBD))</name>
    <name type="common">Brown leaf rust fungus</name>
    <dbReference type="NCBI Taxonomy" id="630390"/>
    <lineage>
        <taxon>Eukaryota</taxon>
        <taxon>Fungi</taxon>
        <taxon>Dikarya</taxon>
        <taxon>Basidiomycota</taxon>
        <taxon>Pucciniomycotina</taxon>
        <taxon>Pucciniomycetes</taxon>
        <taxon>Pucciniales</taxon>
        <taxon>Pucciniaceae</taxon>
        <taxon>Puccinia</taxon>
    </lineage>
</organism>
<dbReference type="Proteomes" id="UP000005240">
    <property type="component" value="Unassembled WGS sequence"/>
</dbReference>
<protein>
    <submittedName>
        <fullName evidence="2 3">Uncharacterized protein</fullName>
    </submittedName>
</protein>
<reference evidence="3 4" key="3">
    <citation type="journal article" date="2017" name="G3 (Bethesda)">
        <title>Comparative analysis highlights variable genome content of wheat rusts and divergence of the mating loci.</title>
        <authorList>
            <person name="Cuomo C.A."/>
            <person name="Bakkeren G."/>
            <person name="Khalil H.B."/>
            <person name="Panwar V."/>
            <person name="Joly D."/>
            <person name="Linning R."/>
            <person name="Sakthikumar S."/>
            <person name="Song X."/>
            <person name="Adiconis X."/>
            <person name="Fan L."/>
            <person name="Goldberg J.M."/>
            <person name="Levin J.Z."/>
            <person name="Young S."/>
            <person name="Zeng Q."/>
            <person name="Anikster Y."/>
            <person name="Bruce M."/>
            <person name="Wang M."/>
            <person name="Yin C."/>
            <person name="McCallum B."/>
            <person name="Szabo L.J."/>
            <person name="Hulbert S."/>
            <person name="Chen X."/>
            <person name="Fellers J.P."/>
        </authorList>
    </citation>
    <scope>NUCLEOTIDE SEQUENCE</scope>
    <source>
        <strain evidence="4">Isolate 1-1 / race 1 (BBBD)</strain>
        <strain evidence="3">isolate 1-1 / race 1 (BBBD)</strain>
    </source>
</reference>
<accession>A0A180GUJ9</accession>
<feature type="compositionally biased region" description="Basic and acidic residues" evidence="1">
    <location>
        <begin position="45"/>
        <end position="57"/>
    </location>
</feature>
<dbReference type="VEuPathDB" id="FungiDB:PTTG_04002"/>
<feature type="compositionally biased region" description="Low complexity" evidence="1">
    <location>
        <begin position="17"/>
        <end position="29"/>
    </location>
</feature>
<feature type="compositionally biased region" description="Low complexity" evidence="1">
    <location>
        <begin position="71"/>
        <end position="93"/>
    </location>
</feature>
<reference evidence="2" key="1">
    <citation type="submission" date="2009-11" db="EMBL/GenBank/DDBJ databases">
        <authorList>
            <consortium name="The Broad Institute Genome Sequencing Platform"/>
            <person name="Ward D."/>
            <person name="Feldgarden M."/>
            <person name="Earl A."/>
            <person name="Young S.K."/>
            <person name="Zeng Q."/>
            <person name="Koehrsen M."/>
            <person name="Alvarado L."/>
            <person name="Berlin A."/>
            <person name="Bochicchio J."/>
            <person name="Borenstein D."/>
            <person name="Chapman S.B."/>
            <person name="Chen Z."/>
            <person name="Engels R."/>
            <person name="Freedman E."/>
            <person name="Gellesch M."/>
            <person name="Goldberg J."/>
            <person name="Griggs A."/>
            <person name="Gujja S."/>
            <person name="Heilman E."/>
            <person name="Heiman D."/>
            <person name="Hepburn T."/>
            <person name="Howarth C."/>
            <person name="Jen D."/>
            <person name="Larson L."/>
            <person name="Lewis B."/>
            <person name="Mehta T."/>
            <person name="Park D."/>
            <person name="Pearson M."/>
            <person name="Roberts A."/>
            <person name="Saif S."/>
            <person name="Shea T."/>
            <person name="Shenoy N."/>
            <person name="Sisk P."/>
            <person name="Stolte C."/>
            <person name="Sykes S."/>
            <person name="Thomson T."/>
            <person name="Walk T."/>
            <person name="White J."/>
            <person name="Yandava C."/>
            <person name="Izard J."/>
            <person name="Baranova O.V."/>
            <person name="Blanton J.M."/>
            <person name="Tanner A.C."/>
            <person name="Dewhirst F.E."/>
            <person name="Haas B."/>
            <person name="Nusbaum C."/>
            <person name="Birren B."/>
        </authorList>
    </citation>
    <scope>NUCLEOTIDE SEQUENCE [LARGE SCALE GENOMIC DNA]</scope>
    <source>
        <strain evidence="2">1-1 BBBD Race 1</strain>
    </source>
</reference>
<feature type="compositionally biased region" description="Polar residues" evidence="1">
    <location>
        <begin position="94"/>
        <end position="109"/>
    </location>
</feature>
<reference evidence="2" key="2">
    <citation type="submission" date="2016-05" db="EMBL/GenBank/DDBJ databases">
        <title>Comparative analysis highlights variable genome content of wheat rusts and divergence of the mating loci.</title>
        <authorList>
            <person name="Cuomo C.A."/>
            <person name="Bakkeren G."/>
            <person name="Szabo L."/>
            <person name="Khalil H."/>
            <person name="Joly D."/>
            <person name="Goldberg J."/>
            <person name="Young S."/>
            <person name="Zeng Q."/>
            <person name="Fellers J."/>
        </authorList>
    </citation>
    <scope>NUCLEOTIDE SEQUENCE [LARGE SCALE GENOMIC DNA]</scope>
    <source>
        <strain evidence="2">1-1 BBBD Race 1</strain>
    </source>
</reference>
<dbReference type="AlphaFoldDB" id="A0A180GUJ9"/>
<evidence type="ECO:0000313" key="3">
    <source>
        <dbReference type="EnsemblFungi" id="PTTG_04002-t43_1-p1"/>
    </source>
</evidence>
<evidence type="ECO:0000313" key="4">
    <source>
        <dbReference type="Proteomes" id="UP000005240"/>
    </source>
</evidence>
<evidence type="ECO:0000313" key="2">
    <source>
        <dbReference type="EMBL" id="OAV96435.1"/>
    </source>
</evidence>
<keyword evidence="4" id="KW-1185">Reference proteome</keyword>
<evidence type="ECO:0000256" key="1">
    <source>
        <dbReference type="SAM" id="MobiDB-lite"/>
    </source>
</evidence>
<proteinExistence type="predicted"/>
<name>A0A180GUJ9_PUCT1</name>
<gene>
    <name evidence="2" type="ORF">PTTG_04002</name>
</gene>
<feature type="region of interest" description="Disordered" evidence="1">
    <location>
        <begin position="1"/>
        <end position="130"/>
    </location>
</feature>
<reference evidence="3" key="4">
    <citation type="submission" date="2025-05" db="UniProtKB">
        <authorList>
            <consortium name="EnsemblFungi"/>
        </authorList>
    </citation>
    <scope>IDENTIFICATION</scope>
    <source>
        <strain evidence="3">isolate 1-1 / race 1 (BBBD)</strain>
    </source>
</reference>
<sequence>MPAATKKTPMARKYAPARKSAAAEQSASAPQNRFPPGSLDCSLSDYRDPLPSADDHAALLQLGGSAPAISNLENAAENTSTNTTQSPTNGNQQISTSQPGPLNDLNNPPQKRRKRALQPDVKSGPLPQSFDEMMKKSVLELAKEAQENSKGAMSKEDQQFFLDYHTEQRQMLIIKAIERGVSMPMVDGFL</sequence>